<dbReference type="AlphaFoldDB" id="A0A2N7VY48"/>
<dbReference type="EMBL" id="PNYA01000004">
    <property type="protein sequence ID" value="PMS22071.1"/>
    <property type="molecule type" value="Genomic_DNA"/>
</dbReference>
<organism evidence="1 2">
    <name type="scientific">Trinickia dabaoshanensis</name>
    <dbReference type="NCBI Taxonomy" id="564714"/>
    <lineage>
        <taxon>Bacteria</taxon>
        <taxon>Pseudomonadati</taxon>
        <taxon>Pseudomonadota</taxon>
        <taxon>Betaproteobacteria</taxon>
        <taxon>Burkholderiales</taxon>
        <taxon>Burkholderiaceae</taxon>
        <taxon>Trinickia</taxon>
    </lineage>
</organism>
<comment type="caution">
    <text evidence="1">The sequence shown here is derived from an EMBL/GenBank/DDBJ whole genome shotgun (WGS) entry which is preliminary data.</text>
</comment>
<evidence type="ECO:0000313" key="2">
    <source>
        <dbReference type="Proteomes" id="UP000235616"/>
    </source>
</evidence>
<evidence type="ECO:0000313" key="1">
    <source>
        <dbReference type="EMBL" id="PMS22071.1"/>
    </source>
</evidence>
<dbReference type="Proteomes" id="UP000235616">
    <property type="component" value="Unassembled WGS sequence"/>
</dbReference>
<sequence length="241" mass="25884">MAGQWSSSGYATDTAALPEHQVHATPAALSDGECQLGGYLLDRRILGRPVEGRAFEQLRSANQTVRETRRTLRHGRGNVTVDIEHSNGESSLRTEAGRLSRRAIPQKLPSGEPLDPAVRAVAAATTAQAGKCGEHAHVGAFLHAAKLGEGEHLYVAGKADHSWAELRAQTSDRAQDIVMDPWAKGPAIFAEDGAFSREAHKVDVDHHYDRATERPVPTPTHSCMSYGNSVSGGWTPSLAGR</sequence>
<reference evidence="1 2" key="1">
    <citation type="submission" date="2018-01" db="EMBL/GenBank/DDBJ databases">
        <title>Whole genome analyses suggest that Burkholderia sensu lato contains two further novel genera in the rhizoxinica-symbiotica group Mycetohabitans gen. nov., and Trinickia gen. nov.: implications for the evolution of diazotrophy and nodulation in the Burkholderiaceae.</title>
        <authorList>
            <person name="Estrada-de los Santos P."/>
            <person name="Palmer M."/>
            <person name="Chavez-Ramirez B."/>
            <person name="Beukes C."/>
            <person name="Steenkamp E.T."/>
            <person name="Hirsch A.M."/>
            <person name="Manyaka P."/>
            <person name="Maluk M."/>
            <person name="Lafos M."/>
            <person name="Crook M."/>
            <person name="Gross E."/>
            <person name="Simon M.F."/>
            <person name="Bueno dos Reis Junior F."/>
            <person name="Poole P.S."/>
            <person name="Venter S.N."/>
            <person name="James E.K."/>
        </authorList>
    </citation>
    <scope>NUCLEOTIDE SEQUENCE [LARGE SCALE GENOMIC DNA]</scope>
    <source>
        <strain evidence="1 2">GIMN1.004</strain>
    </source>
</reference>
<protein>
    <submittedName>
        <fullName evidence="1">Uncharacterized protein</fullName>
    </submittedName>
</protein>
<gene>
    <name evidence="1" type="ORF">C0Z18_06015</name>
</gene>
<name>A0A2N7VY48_9BURK</name>
<accession>A0A2N7VY48</accession>
<keyword evidence="2" id="KW-1185">Reference proteome</keyword>
<proteinExistence type="predicted"/>